<dbReference type="CDD" id="cd04606">
    <property type="entry name" value="CBS_pair_Mg_transporter"/>
    <property type="match status" value="1"/>
</dbReference>
<dbReference type="PATRIC" id="fig|759620.7.peg.418"/>
<evidence type="ECO:0000256" key="7">
    <source>
        <dbReference type="ARBA" id="ARBA00023136"/>
    </source>
</evidence>
<dbReference type="Pfam" id="PF00571">
    <property type="entry name" value="CBS"/>
    <property type="match status" value="2"/>
</dbReference>
<dbReference type="InterPro" id="IPR046342">
    <property type="entry name" value="CBS_dom_sf"/>
</dbReference>
<evidence type="ECO:0000313" key="13">
    <source>
        <dbReference type="Proteomes" id="UP000029079"/>
    </source>
</evidence>
<evidence type="ECO:0000256" key="4">
    <source>
        <dbReference type="ARBA" id="ARBA00022692"/>
    </source>
</evidence>
<dbReference type="Gene3D" id="3.10.580.10">
    <property type="entry name" value="CBS-domain"/>
    <property type="match status" value="1"/>
</dbReference>
<keyword evidence="4 9" id="KW-0812">Transmembrane</keyword>
<evidence type="ECO:0000256" key="6">
    <source>
        <dbReference type="ARBA" id="ARBA00022989"/>
    </source>
</evidence>
<feature type="coiled-coil region" evidence="10">
    <location>
        <begin position="9"/>
        <end position="36"/>
    </location>
</feature>
<dbReference type="InterPro" id="IPR006668">
    <property type="entry name" value="Mg_transptr_MgtE_intracell_dom"/>
</dbReference>
<evidence type="ECO:0000256" key="3">
    <source>
        <dbReference type="ARBA" id="ARBA00022448"/>
    </source>
</evidence>
<evidence type="ECO:0000256" key="10">
    <source>
        <dbReference type="SAM" id="Coils"/>
    </source>
</evidence>
<dbReference type="InterPro" id="IPR000644">
    <property type="entry name" value="CBS_dom"/>
</dbReference>
<dbReference type="Pfam" id="PF01769">
    <property type="entry name" value="MgtE"/>
    <property type="match status" value="1"/>
</dbReference>
<dbReference type="SUPFAM" id="SSF158791">
    <property type="entry name" value="MgtE N-terminal domain-like"/>
    <property type="match status" value="1"/>
</dbReference>
<sequence>MANETHNPVEITEDLREEISEQAQQLVNDIRNGQEAAFKEGFEELHGFDQAQFYLNLPSHFRQQVIDWVSPDDMAEIFDEMDIDDIDVDELLQEMSPQYAAKMIDKMYSDNSVDLLAELSAEDLDMYLDLMPSRDAQSIRQLLTYKEDTAGALMGHEFVSVHETLTIKETMEAVKKAAEEAEQITYIYVINDAEDLVGVISLRTLILSQDQALVADIMDTNIISVEPEEDQQDVARLMADYNFTSLPVVTENKLLGIIMIDDIVDVIDEESAEDYSRLAGVDVVNMEENPLKSATRRLPWLIGLIFLGMGTASVIDGYNDLVQVAPILAVFISLITGTAGNAGTQSLAVAVRRLALNETSNLWRMLLTEVLIGLIIGSLAGITIFAVVSIWKQNLLLGIAVGLAMAAAILVANVAGAFIPLIMDALGVDPAVASGPFISTLSDLTSVIIYFNIAKLFIDYFSAV</sequence>
<evidence type="ECO:0000259" key="11">
    <source>
        <dbReference type="PROSITE" id="PS51371"/>
    </source>
</evidence>
<dbReference type="SUPFAM" id="SSF54631">
    <property type="entry name" value="CBS-domain pair"/>
    <property type="match status" value="1"/>
</dbReference>
<keyword evidence="10" id="KW-0175">Coiled coil</keyword>
<feature type="domain" description="CBS" evidence="11">
    <location>
        <begin position="154"/>
        <end position="217"/>
    </location>
</feature>
<feature type="transmembrane region" description="Helical" evidence="9">
    <location>
        <begin position="298"/>
        <end position="315"/>
    </location>
</feature>
<dbReference type="InterPro" id="IPR006669">
    <property type="entry name" value="MgtE_transporter"/>
</dbReference>
<dbReference type="InterPro" id="IPR006667">
    <property type="entry name" value="SLC41_membr_dom"/>
</dbReference>
<proteinExistence type="inferred from homology"/>
<dbReference type="OrthoDB" id="9790355at2"/>
<dbReference type="GO" id="GO:0005886">
    <property type="term" value="C:plasma membrane"/>
    <property type="evidence" value="ECO:0007669"/>
    <property type="project" value="UniProtKB-SubCell"/>
</dbReference>
<comment type="subunit">
    <text evidence="9">Homodimer.</text>
</comment>
<keyword evidence="9" id="KW-1003">Cell membrane</keyword>
<organism evidence="12 13">
    <name type="scientific">Weissella ceti</name>
    <dbReference type="NCBI Taxonomy" id="759620"/>
    <lineage>
        <taxon>Bacteria</taxon>
        <taxon>Bacillati</taxon>
        <taxon>Bacillota</taxon>
        <taxon>Bacilli</taxon>
        <taxon>Lactobacillales</taxon>
        <taxon>Lactobacillaceae</taxon>
        <taxon>Weissella</taxon>
    </lineage>
</organism>
<dbReference type="KEGG" id="wct:WS74_0432"/>
<dbReference type="SUPFAM" id="SSF161093">
    <property type="entry name" value="MgtE membrane domain-like"/>
    <property type="match status" value="1"/>
</dbReference>
<dbReference type="KEGG" id="wce:WS08_0431"/>
<keyword evidence="9" id="KW-0479">Metal-binding</keyword>
<dbReference type="SMART" id="SM00924">
    <property type="entry name" value="MgtE_N"/>
    <property type="match status" value="1"/>
</dbReference>
<dbReference type="KEGG" id="wci:WS105_0429"/>
<dbReference type="InterPro" id="IPR038076">
    <property type="entry name" value="MgtE_N_sf"/>
</dbReference>
<dbReference type="Gene3D" id="1.25.60.10">
    <property type="entry name" value="MgtE N-terminal domain-like"/>
    <property type="match status" value="1"/>
</dbReference>
<keyword evidence="13" id="KW-1185">Reference proteome</keyword>
<feature type="transmembrane region" description="Helical" evidence="9">
    <location>
        <begin position="327"/>
        <end position="350"/>
    </location>
</feature>
<dbReference type="EMBL" id="CP009223">
    <property type="protein sequence ID" value="AIM62684.1"/>
    <property type="molecule type" value="Genomic_DNA"/>
</dbReference>
<keyword evidence="5 9" id="KW-0460">Magnesium</keyword>
<dbReference type="Pfam" id="PF03448">
    <property type="entry name" value="MgtE_N"/>
    <property type="match status" value="1"/>
</dbReference>
<feature type="transmembrane region" description="Helical" evidence="9">
    <location>
        <begin position="431"/>
        <end position="453"/>
    </location>
</feature>
<comment type="function">
    <text evidence="9">Acts as a magnesium transporter.</text>
</comment>
<dbReference type="PANTHER" id="PTHR43773">
    <property type="entry name" value="MAGNESIUM TRANSPORTER MGTE"/>
    <property type="match status" value="1"/>
</dbReference>
<evidence type="ECO:0000256" key="9">
    <source>
        <dbReference type="RuleBase" id="RU362011"/>
    </source>
</evidence>
<protein>
    <recommendedName>
        <fullName evidence="9">Magnesium transporter MgtE</fullName>
    </recommendedName>
</protein>
<dbReference type="Gene3D" id="1.10.357.20">
    <property type="entry name" value="SLC41 divalent cation transporters, integral membrane domain"/>
    <property type="match status" value="1"/>
</dbReference>
<evidence type="ECO:0000256" key="2">
    <source>
        <dbReference type="ARBA" id="ARBA00009749"/>
    </source>
</evidence>
<evidence type="ECO:0000313" key="12">
    <source>
        <dbReference type="EMBL" id="AIM62684.1"/>
    </source>
</evidence>
<reference evidence="12 13" key="1">
    <citation type="journal article" date="2014" name="Genome Announc.">
        <title>Complete Genome Sequences of Fish Pathogenic Weissella ceti Strains WS74 and WS105.</title>
        <authorList>
            <person name="Figueiredo H.C."/>
            <person name="Leal C.A."/>
            <person name="Dorella F.A."/>
            <person name="Carvalho A.F."/>
            <person name="Soares S.C."/>
            <person name="Pereira F.L."/>
            <person name="Azevedo V.A."/>
        </authorList>
    </citation>
    <scope>NUCLEOTIDE SEQUENCE [LARGE SCALE GENOMIC DNA]</scope>
    <source>
        <strain evidence="12 13">WS74</strain>
    </source>
</reference>
<dbReference type="InterPro" id="IPR036739">
    <property type="entry name" value="SLC41_membr_dom_sf"/>
</dbReference>
<dbReference type="NCBIfam" id="TIGR00400">
    <property type="entry name" value="mgtE"/>
    <property type="match status" value="1"/>
</dbReference>
<keyword evidence="8" id="KW-0129">CBS domain</keyword>
<name>A0A075TYS7_9LACO</name>
<dbReference type="PROSITE" id="PS51371">
    <property type="entry name" value="CBS"/>
    <property type="match status" value="2"/>
</dbReference>
<dbReference type="GO" id="GO:0015095">
    <property type="term" value="F:magnesium ion transmembrane transporter activity"/>
    <property type="evidence" value="ECO:0007669"/>
    <property type="project" value="UniProtKB-UniRule"/>
</dbReference>
<dbReference type="Proteomes" id="UP000029079">
    <property type="component" value="Chromosome"/>
</dbReference>
<dbReference type="PANTHER" id="PTHR43773:SF1">
    <property type="entry name" value="MAGNESIUM TRANSPORTER MGTE"/>
    <property type="match status" value="1"/>
</dbReference>
<accession>A0A075TYS7</accession>
<dbReference type="AlphaFoldDB" id="A0A075TYS7"/>
<keyword evidence="6 9" id="KW-1133">Transmembrane helix</keyword>
<keyword evidence="3 9" id="KW-0813">Transport</keyword>
<feature type="transmembrane region" description="Helical" evidence="9">
    <location>
        <begin position="395"/>
        <end position="419"/>
    </location>
</feature>
<dbReference type="SMART" id="SM00116">
    <property type="entry name" value="CBS"/>
    <property type="match status" value="2"/>
</dbReference>
<dbReference type="RefSeq" id="WP_009765470.1">
    <property type="nucleotide sequence ID" value="NZ_CP009223.1"/>
</dbReference>
<feature type="domain" description="CBS" evidence="11">
    <location>
        <begin position="218"/>
        <end position="273"/>
    </location>
</feature>
<evidence type="ECO:0000256" key="8">
    <source>
        <dbReference type="PROSITE-ProRule" id="PRU00703"/>
    </source>
</evidence>
<reference evidence="13" key="2">
    <citation type="submission" date="2014-08" db="EMBL/GenBank/DDBJ databases">
        <title>Complete genome of Weissella ceti strain WS74 isolated from diseased rainbow trout in Brazil.</title>
        <authorList>
            <person name="Figueiredo H.C.P."/>
            <person name="Leal C.A.G."/>
            <person name="Pereira F.L."/>
            <person name="Soares S.C."/>
            <person name="Dorella F.A."/>
            <person name="Carvalho A.F."/>
            <person name="Azevedo V.A.C."/>
        </authorList>
    </citation>
    <scope>NUCLEOTIDE SEQUENCE [LARGE SCALE GENOMIC DNA]</scope>
    <source>
        <strain evidence="13">WS74</strain>
    </source>
</reference>
<gene>
    <name evidence="12" type="ORF">WS74_0432</name>
</gene>
<keyword evidence="7 9" id="KW-0472">Membrane</keyword>
<evidence type="ECO:0000256" key="1">
    <source>
        <dbReference type="ARBA" id="ARBA00004141"/>
    </source>
</evidence>
<dbReference type="STRING" id="759620.WS105_0429"/>
<comment type="similarity">
    <text evidence="2 9">Belongs to the SLC41A transporter family.</text>
</comment>
<evidence type="ECO:0000256" key="5">
    <source>
        <dbReference type="ARBA" id="ARBA00022842"/>
    </source>
</evidence>
<feature type="transmembrane region" description="Helical" evidence="9">
    <location>
        <begin position="370"/>
        <end position="388"/>
    </location>
</feature>
<comment type="subcellular location">
    <subcellularLocation>
        <location evidence="9">Cell membrane</location>
        <topology evidence="9">Multi-pass membrane protein</topology>
    </subcellularLocation>
    <subcellularLocation>
        <location evidence="1">Membrane</location>
        <topology evidence="1">Multi-pass membrane protein</topology>
    </subcellularLocation>
</comment>
<dbReference type="GO" id="GO:0046872">
    <property type="term" value="F:metal ion binding"/>
    <property type="evidence" value="ECO:0007669"/>
    <property type="project" value="UniProtKB-KW"/>
</dbReference>